<dbReference type="KEGG" id="pbk:Back11_43720"/>
<evidence type="ECO:0000313" key="2">
    <source>
        <dbReference type="EMBL" id="BBH23027.1"/>
    </source>
</evidence>
<dbReference type="EMBL" id="AP019308">
    <property type="protein sequence ID" value="BBH23027.1"/>
    <property type="molecule type" value="Genomic_DNA"/>
</dbReference>
<sequence>MGNLKKGKLTKGNLSITGSSSVSGGMYDRVNIVGEGNINGDLECSRFKCIGTLDMDGHLKSNHISVVGTCSFSGDVQAEAIKVSGTLTIGGDVKLKQLHCSGTFETRGSLYGEQLDLKGQLNTQGDCEAEVFRARGMFDIRGLLNAGQLDIKLYQDCQANEIGGEKIRIRKASLLNPFNVFFKPSFHAILSASVIEGDDIYLEQTKAKIVRGNHVIIGPGCDIELVEYKEHFEQMKGAAVKQNRKI</sequence>
<dbReference type="RefSeq" id="WP_125662040.1">
    <property type="nucleotide sequence ID" value="NZ_AP019308.1"/>
</dbReference>
<dbReference type="PANTHER" id="PTHR35024">
    <property type="entry name" value="HYPOTHETICAL CYTOSOLIC PROTEIN"/>
    <property type="match status" value="1"/>
</dbReference>
<reference evidence="2 3" key="1">
    <citation type="submission" date="2018-11" db="EMBL/GenBank/DDBJ databases">
        <title>Complete genome sequence of Paenibacillus baekrokdamisoli strain KCTC 33723.</title>
        <authorList>
            <person name="Kang S.W."/>
            <person name="Lee K.C."/>
            <person name="Kim K.K."/>
            <person name="Kim J.S."/>
            <person name="Kim D.S."/>
            <person name="Ko S.H."/>
            <person name="Yang S.H."/>
            <person name="Lee J.S."/>
        </authorList>
    </citation>
    <scope>NUCLEOTIDE SEQUENCE [LARGE SCALE GENOMIC DNA]</scope>
    <source>
        <strain evidence="2 3">KCTC 33723</strain>
    </source>
</reference>
<dbReference type="AlphaFoldDB" id="A0A3G9IVX3"/>
<name>A0A3G9IVX3_9BACL</name>
<proteinExistence type="inferred from homology"/>
<dbReference type="Proteomes" id="UP000275368">
    <property type="component" value="Chromosome"/>
</dbReference>
<evidence type="ECO:0000256" key="1">
    <source>
        <dbReference type="ARBA" id="ARBA00044755"/>
    </source>
</evidence>
<gene>
    <name evidence="2" type="primary">yhbF</name>
    <name evidence="2" type="ORF">Back11_43720</name>
</gene>
<comment type="similarity">
    <text evidence="1">Belongs to the bactofilin family.</text>
</comment>
<dbReference type="PANTHER" id="PTHR35024:SF4">
    <property type="entry name" value="POLYMER-FORMING CYTOSKELETAL PROTEIN"/>
    <property type="match status" value="1"/>
</dbReference>
<dbReference type="OrthoDB" id="1730007at2"/>
<evidence type="ECO:0000313" key="3">
    <source>
        <dbReference type="Proteomes" id="UP000275368"/>
    </source>
</evidence>
<keyword evidence="3" id="KW-1185">Reference proteome</keyword>
<dbReference type="InterPro" id="IPR007607">
    <property type="entry name" value="BacA/B"/>
</dbReference>
<protein>
    <submittedName>
        <fullName evidence="2">Uncharacterized protein</fullName>
    </submittedName>
</protein>
<organism evidence="2 3">
    <name type="scientific">Paenibacillus baekrokdamisoli</name>
    <dbReference type="NCBI Taxonomy" id="1712516"/>
    <lineage>
        <taxon>Bacteria</taxon>
        <taxon>Bacillati</taxon>
        <taxon>Bacillota</taxon>
        <taxon>Bacilli</taxon>
        <taxon>Bacillales</taxon>
        <taxon>Paenibacillaceae</taxon>
        <taxon>Paenibacillus</taxon>
    </lineage>
</organism>
<accession>A0A3G9IVX3</accession>